<keyword evidence="1" id="KW-1133">Transmembrane helix</keyword>
<dbReference type="RefSeq" id="WP_181738042.1">
    <property type="nucleotide sequence ID" value="NZ_JACEMT010000041.1"/>
</dbReference>
<dbReference type="Proteomes" id="UP000538931">
    <property type="component" value="Unassembled WGS sequence"/>
</dbReference>
<keyword evidence="1" id="KW-0812">Transmembrane</keyword>
<keyword evidence="1" id="KW-0472">Membrane</keyword>
<comment type="caution">
    <text evidence="2">The sequence shown here is derived from an EMBL/GenBank/DDBJ whole genome shotgun (WGS) entry which is preliminary data.</text>
</comment>
<accession>A0A7W1WX20</accession>
<organism evidence="2 3">
    <name type="scientific">Marinobacterium marinum</name>
    <dbReference type="NCBI Taxonomy" id="2756129"/>
    <lineage>
        <taxon>Bacteria</taxon>
        <taxon>Pseudomonadati</taxon>
        <taxon>Pseudomonadota</taxon>
        <taxon>Gammaproteobacteria</taxon>
        <taxon>Oceanospirillales</taxon>
        <taxon>Oceanospirillaceae</taxon>
        <taxon>Marinobacterium</taxon>
    </lineage>
</organism>
<gene>
    <name evidence="2" type="ORF">H1S06_05490</name>
</gene>
<evidence type="ECO:0000313" key="3">
    <source>
        <dbReference type="Proteomes" id="UP000538931"/>
    </source>
</evidence>
<name>A0A7W1WX20_9GAMM</name>
<sequence length="157" mass="17824">MGHWIEISPTQGKLVFGRRAWMWAIPFLLLVIPTGLTGLPGEPPMILGWALAATFSWHLLCVRHSIAIDKNRGVLIHSLSSLYPIARLEVPLDEISGFYVSRAAFERRRYSVMMSLSNGQRICLVKRGVRQEAERQGQYLADFCQRPLKDEVREGFG</sequence>
<reference evidence="2 3" key="1">
    <citation type="submission" date="2020-07" db="EMBL/GenBank/DDBJ databases">
        <title>Bacterium isolated from marien macroalgae.</title>
        <authorList>
            <person name="Zhu K."/>
            <person name="Lu D."/>
            <person name="Du Z."/>
        </authorList>
    </citation>
    <scope>NUCLEOTIDE SEQUENCE [LARGE SCALE GENOMIC DNA]</scope>
    <source>
        <strain evidence="2 3">3-1745</strain>
    </source>
</reference>
<protein>
    <submittedName>
        <fullName evidence="2">Uncharacterized protein</fullName>
    </submittedName>
</protein>
<keyword evidence="3" id="KW-1185">Reference proteome</keyword>
<feature type="transmembrane region" description="Helical" evidence="1">
    <location>
        <begin position="45"/>
        <end position="62"/>
    </location>
</feature>
<dbReference type="EMBL" id="JACEMT010000041">
    <property type="protein sequence ID" value="MBA4501815.1"/>
    <property type="molecule type" value="Genomic_DNA"/>
</dbReference>
<evidence type="ECO:0000313" key="2">
    <source>
        <dbReference type="EMBL" id="MBA4501815.1"/>
    </source>
</evidence>
<proteinExistence type="predicted"/>
<dbReference type="AlphaFoldDB" id="A0A7W1WX20"/>
<feature type="transmembrane region" description="Helical" evidence="1">
    <location>
        <begin position="20"/>
        <end position="39"/>
    </location>
</feature>
<evidence type="ECO:0000256" key="1">
    <source>
        <dbReference type="SAM" id="Phobius"/>
    </source>
</evidence>